<feature type="region of interest" description="Disordered" evidence="10">
    <location>
        <begin position="272"/>
        <end position="298"/>
    </location>
</feature>
<evidence type="ECO:0000259" key="12">
    <source>
        <dbReference type="PROSITE" id="PS50262"/>
    </source>
</evidence>
<protein>
    <recommendedName>
        <fullName evidence="12">G-protein coupled receptors family 1 profile domain-containing protein</fullName>
    </recommendedName>
</protein>
<keyword evidence="14" id="KW-1185">Reference proteome</keyword>
<reference evidence="13" key="1">
    <citation type="submission" date="2023-06" db="EMBL/GenBank/DDBJ databases">
        <title>Genomic analysis of the entomopathogenic nematode Steinernema hermaphroditum.</title>
        <authorList>
            <person name="Schwarz E.M."/>
            <person name="Heppert J.K."/>
            <person name="Baniya A."/>
            <person name="Schwartz H.T."/>
            <person name="Tan C.-H."/>
            <person name="Antoshechkin I."/>
            <person name="Sternberg P.W."/>
            <person name="Goodrich-Blair H."/>
            <person name="Dillman A.R."/>
        </authorList>
    </citation>
    <scope>NUCLEOTIDE SEQUENCE</scope>
    <source>
        <strain evidence="13">PS9179</strain>
        <tissue evidence="13">Whole animal</tissue>
    </source>
</reference>
<evidence type="ECO:0000256" key="1">
    <source>
        <dbReference type="ARBA" id="ARBA00004651"/>
    </source>
</evidence>
<evidence type="ECO:0000256" key="2">
    <source>
        <dbReference type="ARBA" id="ARBA00022475"/>
    </source>
</evidence>
<evidence type="ECO:0000313" key="14">
    <source>
        <dbReference type="Proteomes" id="UP001175271"/>
    </source>
</evidence>
<keyword evidence="7 9" id="KW-0675">Receptor</keyword>
<keyword evidence="5 9" id="KW-0297">G-protein coupled receptor</keyword>
<dbReference type="PROSITE" id="PS50262">
    <property type="entry name" value="G_PROTEIN_RECEP_F1_2"/>
    <property type="match status" value="1"/>
</dbReference>
<evidence type="ECO:0000256" key="10">
    <source>
        <dbReference type="SAM" id="MobiDB-lite"/>
    </source>
</evidence>
<evidence type="ECO:0000256" key="7">
    <source>
        <dbReference type="ARBA" id="ARBA00023170"/>
    </source>
</evidence>
<comment type="subcellular location">
    <subcellularLocation>
        <location evidence="1">Cell membrane</location>
        <topology evidence="1">Multi-pass membrane protein</topology>
    </subcellularLocation>
</comment>
<dbReference type="PANTHER" id="PTHR24229">
    <property type="entry name" value="NEUROPEPTIDES RECEPTOR"/>
    <property type="match status" value="1"/>
</dbReference>
<dbReference type="Proteomes" id="UP001175271">
    <property type="component" value="Unassembled WGS sequence"/>
</dbReference>
<dbReference type="AlphaFoldDB" id="A0AA39LY11"/>
<comment type="similarity">
    <text evidence="9">Belongs to the G-protein coupled receptor 1 family.</text>
</comment>
<dbReference type="PANTHER" id="PTHR24229:SF100">
    <property type="entry name" value="G-PROTEIN COUPLED RECEPTORS FAMILY 1 PROFILE DOMAIN-CONTAINING PROTEIN"/>
    <property type="match status" value="1"/>
</dbReference>
<dbReference type="GO" id="GO:0004930">
    <property type="term" value="F:G protein-coupled receptor activity"/>
    <property type="evidence" value="ECO:0007669"/>
    <property type="project" value="UniProtKB-KW"/>
</dbReference>
<dbReference type="GO" id="GO:0005886">
    <property type="term" value="C:plasma membrane"/>
    <property type="evidence" value="ECO:0007669"/>
    <property type="project" value="UniProtKB-SubCell"/>
</dbReference>
<evidence type="ECO:0000256" key="4">
    <source>
        <dbReference type="ARBA" id="ARBA00022989"/>
    </source>
</evidence>
<feature type="transmembrane region" description="Helical" evidence="11">
    <location>
        <begin position="145"/>
        <end position="166"/>
    </location>
</feature>
<organism evidence="13 14">
    <name type="scientific">Steinernema hermaphroditum</name>
    <dbReference type="NCBI Taxonomy" id="289476"/>
    <lineage>
        <taxon>Eukaryota</taxon>
        <taxon>Metazoa</taxon>
        <taxon>Ecdysozoa</taxon>
        <taxon>Nematoda</taxon>
        <taxon>Chromadorea</taxon>
        <taxon>Rhabditida</taxon>
        <taxon>Tylenchina</taxon>
        <taxon>Panagrolaimomorpha</taxon>
        <taxon>Strongyloidoidea</taxon>
        <taxon>Steinernematidae</taxon>
        <taxon>Steinernema</taxon>
    </lineage>
</organism>
<name>A0AA39LY11_9BILA</name>
<dbReference type="PRINTS" id="PR00237">
    <property type="entry name" value="GPCRRHODOPSN"/>
</dbReference>
<feature type="transmembrane region" description="Helical" evidence="11">
    <location>
        <begin position="77"/>
        <end position="101"/>
    </location>
</feature>
<gene>
    <name evidence="13" type="ORF">QR680_006997</name>
</gene>
<comment type="caution">
    <text evidence="13">The sequence shown here is derived from an EMBL/GenBank/DDBJ whole genome shotgun (WGS) entry which is preliminary data.</text>
</comment>
<evidence type="ECO:0000256" key="6">
    <source>
        <dbReference type="ARBA" id="ARBA00023136"/>
    </source>
</evidence>
<dbReference type="CDD" id="cd14978">
    <property type="entry name" value="7tmA_FMRFamide_R-like"/>
    <property type="match status" value="1"/>
</dbReference>
<feature type="transmembrane region" description="Helical" evidence="11">
    <location>
        <begin position="187"/>
        <end position="209"/>
    </location>
</feature>
<keyword evidence="2" id="KW-1003">Cell membrane</keyword>
<feature type="transmembrane region" description="Helical" evidence="11">
    <location>
        <begin position="113"/>
        <end position="133"/>
    </location>
</feature>
<feature type="domain" description="G-protein coupled receptors family 1 profile" evidence="12">
    <location>
        <begin position="92"/>
        <end position="372"/>
    </location>
</feature>
<keyword evidence="8 9" id="KW-0807">Transducer</keyword>
<keyword evidence="6 11" id="KW-0472">Membrane</keyword>
<dbReference type="Gene3D" id="1.20.1070.10">
    <property type="entry name" value="Rhodopsin 7-helix transmembrane proteins"/>
    <property type="match status" value="1"/>
</dbReference>
<feature type="transmembrane region" description="Helical" evidence="11">
    <location>
        <begin position="239"/>
        <end position="261"/>
    </location>
</feature>
<dbReference type="EMBL" id="JAUCMV010000003">
    <property type="protein sequence ID" value="KAK0413793.1"/>
    <property type="molecule type" value="Genomic_DNA"/>
</dbReference>
<feature type="transmembrane region" description="Helical" evidence="11">
    <location>
        <begin position="305"/>
        <end position="323"/>
    </location>
</feature>
<evidence type="ECO:0000256" key="9">
    <source>
        <dbReference type="RuleBase" id="RU000688"/>
    </source>
</evidence>
<evidence type="ECO:0000256" key="3">
    <source>
        <dbReference type="ARBA" id="ARBA00022692"/>
    </source>
</evidence>
<keyword evidence="4 11" id="KW-1133">Transmembrane helix</keyword>
<evidence type="ECO:0000313" key="13">
    <source>
        <dbReference type="EMBL" id="KAK0413793.1"/>
    </source>
</evidence>
<dbReference type="SUPFAM" id="SSF81321">
    <property type="entry name" value="Family A G protein-coupled receptor-like"/>
    <property type="match status" value="1"/>
</dbReference>
<dbReference type="Pfam" id="PF00001">
    <property type="entry name" value="7tm_1"/>
    <property type="match status" value="1"/>
</dbReference>
<evidence type="ECO:0000256" key="11">
    <source>
        <dbReference type="SAM" id="Phobius"/>
    </source>
</evidence>
<accession>A0AA39LY11</accession>
<dbReference type="InterPro" id="IPR000276">
    <property type="entry name" value="GPCR_Rhodpsn"/>
</dbReference>
<keyword evidence="3 9" id="KW-0812">Transmembrane</keyword>
<dbReference type="PROSITE" id="PS00237">
    <property type="entry name" value="G_PROTEIN_RECEP_F1_1"/>
    <property type="match status" value="1"/>
</dbReference>
<dbReference type="GO" id="GO:0043005">
    <property type="term" value="C:neuron projection"/>
    <property type="evidence" value="ECO:0007669"/>
    <property type="project" value="TreeGrafter"/>
</dbReference>
<proteinExistence type="inferred from homology"/>
<dbReference type="GO" id="GO:0042277">
    <property type="term" value="F:peptide binding"/>
    <property type="evidence" value="ECO:0007669"/>
    <property type="project" value="TreeGrafter"/>
</dbReference>
<sequence length="458" mass="51321">MLIAAAAVPLLLRDRLFFSPSLFYYLVAWVRLRTAGPRDYLDRHVHFAGYAKMSSATNLTNSSMGLADGAGEQSSEYYIFILPCIVLFGLCGNVISLVTILHSRLRQISANHYLLILTAADSVFLVGLTLVLFKVDFVAYEFCVIIEYILMTSSYVSSWSIAALTIERYIAIAHPLRHVRWADVDRLRIILYWIPIPFILNLIQFISLIPYDDKSDPNYPHIRKCVPYNGRLQVIAETADILLCFVIPCLIVVVLNLIIAAKVRRADRGFQQTATSEHGSGIQARTSRRQTGRGRAPSASSSTRILLVVPIVYIVLNTPFYLIRMAETILLNVFKSKDLSIQGGLQGSFIITLYNGAHYLYFVNFASDVIVYAFSSSHFRKTAVVACANFRKTAVIAWKRILWPSYDGQVNKTQTNKFSYKYSSTSLNHENRSSYTNLRGALISNGHLSPKGSATAAL</sequence>
<dbReference type="InterPro" id="IPR017452">
    <property type="entry name" value="GPCR_Rhodpsn_7TM"/>
</dbReference>
<evidence type="ECO:0000256" key="5">
    <source>
        <dbReference type="ARBA" id="ARBA00023040"/>
    </source>
</evidence>
<evidence type="ECO:0000256" key="8">
    <source>
        <dbReference type="ARBA" id="ARBA00023224"/>
    </source>
</evidence>